<evidence type="ECO:0000256" key="2">
    <source>
        <dbReference type="ARBA" id="ARBA00012438"/>
    </source>
</evidence>
<dbReference type="PANTHER" id="PTHR24421:SF10">
    <property type="entry name" value="NITRATE_NITRITE SENSOR PROTEIN NARQ"/>
    <property type="match status" value="1"/>
</dbReference>
<keyword evidence="9" id="KW-0812">Transmembrane</keyword>
<dbReference type="RefSeq" id="WP_354023659.1">
    <property type="nucleotide sequence ID" value="NZ_JBEPSJ010000001.1"/>
</dbReference>
<dbReference type="Gene3D" id="3.30.565.10">
    <property type="entry name" value="Histidine kinase-like ATPase, C-terminal domain"/>
    <property type="match status" value="1"/>
</dbReference>
<accession>A0ABV2QKE0</accession>
<proteinExistence type="predicted"/>
<evidence type="ECO:0000256" key="6">
    <source>
        <dbReference type="ARBA" id="ARBA00022777"/>
    </source>
</evidence>
<feature type="transmembrane region" description="Helical" evidence="9">
    <location>
        <begin position="112"/>
        <end position="130"/>
    </location>
</feature>
<dbReference type="InterPro" id="IPR011712">
    <property type="entry name" value="Sig_transdc_His_kin_sub3_dim/P"/>
</dbReference>
<keyword evidence="12" id="KW-1185">Reference proteome</keyword>
<dbReference type="Proteomes" id="UP001549257">
    <property type="component" value="Unassembled WGS sequence"/>
</dbReference>
<dbReference type="Pfam" id="PF07730">
    <property type="entry name" value="HisKA_3"/>
    <property type="match status" value="1"/>
</dbReference>
<evidence type="ECO:0000256" key="9">
    <source>
        <dbReference type="SAM" id="Phobius"/>
    </source>
</evidence>
<name>A0ABV2QKE0_9MICO</name>
<evidence type="ECO:0000256" key="5">
    <source>
        <dbReference type="ARBA" id="ARBA00022741"/>
    </source>
</evidence>
<keyword evidence="8" id="KW-0902">Two-component regulatory system</keyword>
<dbReference type="SUPFAM" id="SSF55874">
    <property type="entry name" value="ATPase domain of HSP90 chaperone/DNA topoisomerase II/histidine kinase"/>
    <property type="match status" value="1"/>
</dbReference>
<keyword evidence="4" id="KW-0808">Transferase</keyword>
<comment type="catalytic activity">
    <reaction evidence="1">
        <text>ATP + protein L-histidine = ADP + protein N-phospho-L-histidine.</text>
        <dbReference type="EC" id="2.7.13.3"/>
    </reaction>
</comment>
<comment type="caution">
    <text evidence="11">The sequence shown here is derived from an EMBL/GenBank/DDBJ whole genome shotgun (WGS) entry which is preliminary data.</text>
</comment>
<feature type="transmembrane region" description="Helical" evidence="9">
    <location>
        <begin position="24"/>
        <end position="41"/>
    </location>
</feature>
<dbReference type="EMBL" id="JBEPSJ010000001">
    <property type="protein sequence ID" value="MET4581491.1"/>
    <property type="molecule type" value="Genomic_DNA"/>
</dbReference>
<dbReference type="PANTHER" id="PTHR24421">
    <property type="entry name" value="NITRATE/NITRITE SENSOR PROTEIN NARX-RELATED"/>
    <property type="match status" value="1"/>
</dbReference>
<keyword evidence="7" id="KW-0067">ATP-binding</keyword>
<evidence type="ECO:0000256" key="8">
    <source>
        <dbReference type="ARBA" id="ARBA00023012"/>
    </source>
</evidence>
<feature type="transmembrane region" description="Helical" evidence="9">
    <location>
        <begin position="53"/>
        <end position="71"/>
    </location>
</feature>
<gene>
    <name evidence="11" type="ORF">ABIE21_000981</name>
</gene>
<evidence type="ECO:0000256" key="7">
    <source>
        <dbReference type="ARBA" id="ARBA00022840"/>
    </source>
</evidence>
<keyword evidence="6 11" id="KW-0418">Kinase</keyword>
<evidence type="ECO:0000256" key="1">
    <source>
        <dbReference type="ARBA" id="ARBA00000085"/>
    </source>
</evidence>
<evidence type="ECO:0000313" key="11">
    <source>
        <dbReference type="EMBL" id="MET4581491.1"/>
    </source>
</evidence>
<protein>
    <recommendedName>
        <fullName evidence="2">histidine kinase</fullName>
        <ecNumber evidence="2">2.7.13.3</ecNumber>
    </recommendedName>
</protein>
<keyword evidence="9" id="KW-0472">Membrane</keyword>
<dbReference type="InterPro" id="IPR036890">
    <property type="entry name" value="HATPase_C_sf"/>
</dbReference>
<evidence type="ECO:0000259" key="10">
    <source>
        <dbReference type="Pfam" id="PF07730"/>
    </source>
</evidence>
<organism evidence="11 12">
    <name type="scientific">Conyzicola nivalis</name>
    <dbReference type="NCBI Taxonomy" id="1477021"/>
    <lineage>
        <taxon>Bacteria</taxon>
        <taxon>Bacillati</taxon>
        <taxon>Actinomycetota</taxon>
        <taxon>Actinomycetes</taxon>
        <taxon>Micrococcales</taxon>
        <taxon>Microbacteriaceae</taxon>
        <taxon>Conyzicola</taxon>
    </lineage>
</organism>
<dbReference type="Gene3D" id="1.20.5.1930">
    <property type="match status" value="1"/>
</dbReference>
<feature type="domain" description="Signal transduction histidine kinase subgroup 3 dimerisation and phosphoacceptor" evidence="10">
    <location>
        <begin position="191"/>
        <end position="265"/>
    </location>
</feature>
<dbReference type="EC" id="2.7.13.3" evidence="2"/>
<sequence length="407" mass="44130">MTARVARASAAPPVAQRPTRRQRVVDATLIAIALLYTAWNGADPSSYPAIPDWYWPIDIGLGVLAAASLWFARTHPVAVGVLLIVPGTLSLCAGFAVVAGIYRLGSLARPRVAIPIVAAHIVLALPYHWVAPIPDLTWLVWVIVLPLVYALTLSLGLLSRARRQVIEGLQRAALSDRERYSAQLTTLRRDERERIAREMHDVLAHRISLLSVHAGALEFRTKAAPDSDHRPITREEVHDASVVIRENAHLAVEDLRDLLLVLRDADASVSELGTSRRQAQLDDVHGLVDEARRAGQHVEMTFDDAVSRSTRASVQRTAYRIVQEGLTNARKHAPHSPVSIDISGDGERLHVRVRNPVAIGLTQSEIPGFGAGLAGLTERVRIDGGSLSHGLAGGVFALAGDLPMGEP</sequence>
<keyword evidence="5" id="KW-0547">Nucleotide-binding</keyword>
<evidence type="ECO:0000256" key="4">
    <source>
        <dbReference type="ARBA" id="ARBA00022679"/>
    </source>
</evidence>
<feature type="transmembrane region" description="Helical" evidence="9">
    <location>
        <begin position="136"/>
        <end position="158"/>
    </location>
</feature>
<feature type="transmembrane region" description="Helical" evidence="9">
    <location>
        <begin position="77"/>
        <end position="100"/>
    </location>
</feature>
<keyword evidence="9" id="KW-1133">Transmembrane helix</keyword>
<evidence type="ECO:0000256" key="3">
    <source>
        <dbReference type="ARBA" id="ARBA00022553"/>
    </source>
</evidence>
<dbReference type="InterPro" id="IPR050482">
    <property type="entry name" value="Sensor_HK_TwoCompSys"/>
</dbReference>
<dbReference type="GO" id="GO:0016301">
    <property type="term" value="F:kinase activity"/>
    <property type="evidence" value="ECO:0007669"/>
    <property type="project" value="UniProtKB-KW"/>
</dbReference>
<evidence type="ECO:0000313" key="12">
    <source>
        <dbReference type="Proteomes" id="UP001549257"/>
    </source>
</evidence>
<keyword evidence="3" id="KW-0597">Phosphoprotein</keyword>
<reference evidence="11 12" key="1">
    <citation type="submission" date="2024-06" db="EMBL/GenBank/DDBJ databases">
        <title>Sorghum-associated microbial communities from plants grown in Nebraska, USA.</title>
        <authorList>
            <person name="Schachtman D."/>
        </authorList>
    </citation>
    <scope>NUCLEOTIDE SEQUENCE [LARGE SCALE GENOMIC DNA]</scope>
    <source>
        <strain evidence="11 12">2857</strain>
    </source>
</reference>
<dbReference type="CDD" id="cd16917">
    <property type="entry name" value="HATPase_UhpB-NarQ-NarX-like"/>
    <property type="match status" value="1"/>
</dbReference>